<accession>A0A1I8B8K2</accession>
<keyword evidence="5" id="KW-0808">Transferase</keyword>
<dbReference type="Pfam" id="PF04928">
    <property type="entry name" value="PAP_central"/>
    <property type="match status" value="1"/>
</dbReference>
<evidence type="ECO:0000256" key="5">
    <source>
        <dbReference type="ARBA" id="ARBA00022679"/>
    </source>
</evidence>
<dbReference type="EC" id="2.7.7.19" evidence="3"/>
<evidence type="ECO:0000256" key="7">
    <source>
        <dbReference type="ARBA" id="ARBA00022840"/>
    </source>
</evidence>
<evidence type="ECO:0000256" key="2">
    <source>
        <dbReference type="ARBA" id="ARBA00010912"/>
    </source>
</evidence>
<dbReference type="GO" id="GO:0005524">
    <property type="term" value="F:ATP binding"/>
    <property type="evidence" value="ECO:0007669"/>
    <property type="project" value="UniProtKB-KW"/>
</dbReference>
<sequence length="206" mass="24205">MSKELIERNHLSKLIYFKNKEIEQIKGRILSIGGYKANKLILEILEINGKENLINKFRIILKLLKYWAKGNFIYGGKYGYLNGSSLAILTAKVILLFPHGSVPFLLEKFFFIYSTWNWKYPIKIEKLTNLGSQGWNLNLDIKSKNNLFKNNIEEINKKRKLKYLMPMFMTIITPGYPEQNTMFNVNLSTFEIIQRELIKGKIEKMN</sequence>
<evidence type="ECO:0000256" key="9">
    <source>
        <dbReference type="ARBA" id="ARBA00048830"/>
    </source>
</evidence>
<comment type="subcellular location">
    <subcellularLocation>
        <location evidence="1">Nucleus</location>
    </subcellularLocation>
</comment>
<dbReference type="Proteomes" id="UP000095281">
    <property type="component" value="Unplaced"/>
</dbReference>
<evidence type="ECO:0000259" key="10">
    <source>
        <dbReference type="Pfam" id="PF04928"/>
    </source>
</evidence>
<keyword evidence="8" id="KW-0539">Nucleus</keyword>
<dbReference type="InterPro" id="IPR007012">
    <property type="entry name" value="PolA_pol_cen_dom"/>
</dbReference>
<keyword evidence="4" id="KW-0507">mRNA processing</keyword>
<evidence type="ECO:0000313" key="11">
    <source>
        <dbReference type="Proteomes" id="UP000095281"/>
    </source>
</evidence>
<dbReference type="GO" id="GO:0006397">
    <property type="term" value="P:mRNA processing"/>
    <property type="evidence" value="ECO:0007669"/>
    <property type="project" value="UniProtKB-KW"/>
</dbReference>
<comment type="catalytic activity">
    <reaction evidence="9">
        <text>RNA(n) + ATP = RNA(n)-3'-adenine ribonucleotide + diphosphate</text>
        <dbReference type="Rhea" id="RHEA:11332"/>
        <dbReference type="Rhea" id="RHEA-COMP:14527"/>
        <dbReference type="Rhea" id="RHEA-COMP:17347"/>
        <dbReference type="ChEBI" id="CHEBI:30616"/>
        <dbReference type="ChEBI" id="CHEBI:33019"/>
        <dbReference type="ChEBI" id="CHEBI:140395"/>
        <dbReference type="ChEBI" id="CHEBI:173115"/>
        <dbReference type="EC" id="2.7.7.19"/>
    </reaction>
</comment>
<organism evidence="11 12">
    <name type="scientific">Meloidogyne hapla</name>
    <name type="common">Root-knot nematode worm</name>
    <dbReference type="NCBI Taxonomy" id="6305"/>
    <lineage>
        <taxon>Eukaryota</taxon>
        <taxon>Metazoa</taxon>
        <taxon>Ecdysozoa</taxon>
        <taxon>Nematoda</taxon>
        <taxon>Chromadorea</taxon>
        <taxon>Rhabditida</taxon>
        <taxon>Tylenchina</taxon>
        <taxon>Tylenchomorpha</taxon>
        <taxon>Tylenchoidea</taxon>
        <taxon>Meloidogynidae</taxon>
        <taxon>Meloidogyninae</taxon>
        <taxon>Meloidogyne</taxon>
    </lineage>
</organism>
<proteinExistence type="inferred from homology"/>
<protein>
    <recommendedName>
        <fullName evidence="3">polynucleotide adenylyltransferase</fullName>
        <ecNumber evidence="3">2.7.7.19</ecNumber>
    </recommendedName>
</protein>
<dbReference type="PANTHER" id="PTHR10682:SF10">
    <property type="entry name" value="POLYNUCLEOTIDE ADENYLYLTRANSFERASE"/>
    <property type="match status" value="1"/>
</dbReference>
<evidence type="ECO:0000256" key="1">
    <source>
        <dbReference type="ARBA" id="ARBA00004123"/>
    </source>
</evidence>
<name>A0A1I8B8K2_MELHA</name>
<keyword evidence="6" id="KW-0547">Nucleotide-binding</keyword>
<evidence type="ECO:0000256" key="3">
    <source>
        <dbReference type="ARBA" id="ARBA00012388"/>
    </source>
</evidence>
<evidence type="ECO:0000256" key="4">
    <source>
        <dbReference type="ARBA" id="ARBA00022664"/>
    </source>
</evidence>
<evidence type="ECO:0000313" key="12">
    <source>
        <dbReference type="WBParaSite" id="MhA1_Contig1679.frz3.gene7"/>
    </source>
</evidence>
<dbReference type="WBParaSite" id="MhA1_Contig1679.frz3.gene7">
    <property type="protein sequence ID" value="MhA1_Contig1679.frz3.gene7"/>
    <property type="gene ID" value="MhA1_Contig1679.frz3.gene7"/>
</dbReference>
<keyword evidence="11" id="KW-1185">Reference proteome</keyword>
<dbReference type="GO" id="GO:0005634">
    <property type="term" value="C:nucleus"/>
    <property type="evidence" value="ECO:0007669"/>
    <property type="project" value="UniProtKB-SubCell"/>
</dbReference>
<dbReference type="PANTHER" id="PTHR10682">
    <property type="entry name" value="POLY A POLYMERASE"/>
    <property type="match status" value="1"/>
</dbReference>
<feature type="domain" description="Poly(A) polymerase central" evidence="10">
    <location>
        <begin position="56"/>
        <end position="201"/>
    </location>
</feature>
<dbReference type="SUPFAM" id="SSF81631">
    <property type="entry name" value="PAP/OAS1 substrate-binding domain"/>
    <property type="match status" value="1"/>
</dbReference>
<reference evidence="12" key="1">
    <citation type="submission" date="2016-11" db="UniProtKB">
        <authorList>
            <consortium name="WormBaseParasite"/>
        </authorList>
    </citation>
    <scope>IDENTIFICATION</scope>
</reference>
<dbReference type="Gene3D" id="1.10.1410.10">
    <property type="match status" value="1"/>
</dbReference>
<comment type="similarity">
    <text evidence="2">Belongs to the poly(A) polymerase family.</text>
</comment>
<evidence type="ECO:0000256" key="6">
    <source>
        <dbReference type="ARBA" id="ARBA00022741"/>
    </source>
</evidence>
<keyword evidence="7" id="KW-0067">ATP-binding</keyword>
<dbReference type="GO" id="GO:1990817">
    <property type="term" value="F:poly(A) RNA polymerase activity"/>
    <property type="evidence" value="ECO:0007669"/>
    <property type="project" value="UniProtKB-EC"/>
</dbReference>
<evidence type="ECO:0000256" key="8">
    <source>
        <dbReference type="ARBA" id="ARBA00023242"/>
    </source>
</evidence>
<dbReference type="AlphaFoldDB" id="A0A1I8B8K2"/>